<dbReference type="InterPro" id="IPR021109">
    <property type="entry name" value="Peptidase_aspartic_dom_sf"/>
</dbReference>
<evidence type="ECO:0008006" key="5">
    <source>
        <dbReference type="Google" id="ProtNLM"/>
    </source>
</evidence>
<keyword evidence="2" id="KW-1133">Transmembrane helix</keyword>
<evidence type="ECO:0000313" key="3">
    <source>
        <dbReference type="EMBL" id="GMT25168.1"/>
    </source>
</evidence>
<comment type="caution">
    <text evidence="3">The sequence shown here is derived from an EMBL/GenBank/DDBJ whole genome shotgun (WGS) entry which is preliminary data.</text>
</comment>
<reference evidence="3" key="1">
    <citation type="submission" date="2023-10" db="EMBL/GenBank/DDBJ databases">
        <title>Genome assembly of Pristionchus species.</title>
        <authorList>
            <person name="Yoshida K."/>
            <person name="Sommer R.J."/>
        </authorList>
    </citation>
    <scope>NUCLEOTIDE SEQUENCE</scope>
    <source>
        <strain evidence="3">RS5133</strain>
    </source>
</reference>
<accession>A0AAV5W400</accession>
<proteinExistence type="predicted"/>
<dbReference type="InterPro" id="IPR034122">
    <property type="entry name" value="Retropepsin-like_bacterial"/>
</dbReference>
<feature type="region of interest" description="Disordered" evidence="1">
    <location>
        <begin position="17"/>
        <end position="94"/>
    </location>
</feature>
<feature type="non-terminal residue" evidence="3">
    <location>
        <position position="1"/>
    </location>
</feature>
<dbReference type="CDD" id="cd05483">
    <property type="entry name" value="retropepsin_like_bacteria"/>
    <property type="match status" value="1"/>
</dbReference>
<feature type="transmembrane region" description="Helical" evidence="2">
    <location>
        <begin position="469"/>
        <end position="494"/>
    </location>
</feature>
<organism evidence="3 4">
    <name type="scientific">Pristionchus fissidentatus</name>
    <dbReference type="NCBI Taxonomy" id="1538716"/>
    <lineage>
        <taxon>Eukaryota</taxon>
        <taxon>Metazoa</taxon>
        <taxon>Ecdysozoa</taxon>
        <taxon>Nematoda</taxon>
        <taxon>Chromadorea</taxon>
        <taxon>Rhabditida</taxon>
        <taxon>Rhabditina</taxon>
        <taxon>Diplogasteromorpha</taxon>
        <taxon>Diplogasteroidea</taxon>
        <taxon>Neodiplogasteridae</taxon>
        <taxon>Pristionchus</taxon>
    </lineage>
</organism>
<feature type="compositionally biased region" description="Low complexity" evidence="1">
    <location>
        <begin position="19"/>
        <end position="76"/>
    </location>
</feature>
<sequence length="906" mass="100464">TTTKPPTTTEFTIAELLQTTTTTTSAPSSTSSTQSPSTTTTSPHPTTTTTTTTTAAPRITETAPTTVFTPSLLTTTPAPPSTQSPSTTTPYPTTTTTAAKIMTEIDSTPVPSTSTTTASIPTVVLPSTVSTTEVSFTSISTSTTTSTDIPPTTLLLINQAEYRGGHPILPEEPTFPPTTTSRNPREASELSTVSPYLGYRGSASEIEFIKQSYDKEEDARRSQAESSINQKLAYANYKEQEGLRKNFNNVFFNICNIQRRQLTLLWSFMLLDPTLGIRIALNREDITAKFVGAKVLMINKCSHIPVKKVFKENKINGSCYEYTPIESDQDEIFFILPGTRDLSRTSPLVECGLEIPNVYENDQGFFSVESPVNVSTLPGETLEMTPKLTLIDFKSPNFYESIRTSSFPTKLAVSFGQQMRDLRLHHYQMMNVIEDREGLGGLKDSLLNSTSSAINSIKTTLTGELLEHVMFYGGIALGCIALAIVLFCVTKILFLKYCLAKAVSTIPLPINHIEEAELPTIREFKFNYERPLGIYAVTSTGAPHVPVRIKNRVFPALWDSGSSVTYVSKQILETIGVTKMEATKIRGIGVGQHEFNFLGSVRLPLQIGEVKIESTVLVADDRNAPSPMLIGTSLMKDSIDPSLTFQRCIMAPTEGETTKVIITNSTPFDVTINALTTIGESRSLTANLAPYCPKELQWDDKMPTKKGEDYRFITELNLDNCKLSPKGKRRLKSIIEKRREAFFTGNGQPGCFKGPTKHKIVLDPAIPLPKPQLQLRTPWIQEIITTMESNVDSPVSRRHWRKYSVKDGMLNAIVPEDAIFPENEKKKEEDMKKIWSQAKNAIEQTNQRSIDSFKRHNRVHERVIERGDLVVVKRAPPVHKLAPKRDGPFRVTNRTRSIVTVQTPSG</sequence>
<keyword evidence="2" id="KW-0812">Transmembrane</keyword>
<feature type="non-terminal residue" evidence="3">
    <location>
        <position position="906"/>
    </location>
</feature>
<keyword evidence="4" id="KW-1185">Reference proteome</keyword>
<dbReference type="AlphaFoldDB" id="A0AAV5W400"/>
<dbReference type="Proteomes" id="UP001432322">
    <property type="component" value="Unassembled WGS sequence"/>
</dbReference>
<feature type="region of interest" description="Disordered" evidence="1">
    <location>
        <begin position="168"/>
        <end position="191"/>
    </location>
</feature>
<evidence type="ECO:0000256" key="2">
    <source>
        <dbReference type="SAM" id="Phobius"/>
    </source>
</evidence>
<evidence type="ECO:0000256" key="1">
    <source>
        <dbReference type="SAM" id="MobiDB-lite"/>
    </source>
</evidence>
<dbReference type="Pfam" id="PF13650">
    <property type="entry name" value="Asp_protease_2"/>
    <property type="match status" value="1"/>
</dbReference>
<dbReference type="EMBL" id="BTSY01000004">
    <property type="protein sequence ID" value="GMT25168.1"/>
    <property type="molecule type" value="Genomic_DNA"/>
</dbReference>
<dbReference type="SUPFAM" id="SSF50630">
    <property type="entry name" value="Acid proteases"/>
    <property type="match status" value="1"/>
</dbReference>
<protein>
    <recommendedName>
        <fullName evidence="5">Peptidase A2 domain-containing protein</fullName>
    </recommendedName>
</protein>
<gene>
    <name evidence="3" type="ORF">PFISCL1PPCAC_16465</name>
</gene>
<dbReference type="Gene3D" id="2.40.70.10">
    <property type="entry name" value="Acid Proteases"/>
    <property type="match status" value="1"/>
</dbReference>
<keyword evidence="2" id="KW-0472">Membrane</keyword>
<name>A0AAV5W400_9BILA</name>
<evidence type="ECO:0000313" key="4">
    <source>
        <dbReference type="Proteomes" id="UP001432322"/>
    </source>
</evidence>
<dbReference type="Pfam" id="PF24664">
    <property type="entry name" value="Monjiviricetes_fusion"/>
    <property type="match status" value="1"/>
</dbReference>
<feature type="compositionally biased region" description="Low complexity" evidence="1">
    <location>
        <begin position="83"/>
        <end position="94"/>
    </location>
</feature>
<dbReference type="Gene3D" id="1.20.5.1890">
    <property type="match status" value="1"/>
</dbReference>